<organism evidence="1 2">
    <name type="scientific">Gluconobacter cerinus</name>
    <dbReference type="NCBI Taxonomy" id="38307"/>
    <lineage>
        <taxon>Bacteria</taxon>
        <taxon>Pseudomonadati</taxon>
        <taxon>Pseudomonadota</taxon>
        <taxon>Alphaproteobacteria</taxon>
        <taxon>Acetobacterales</taxon>
        <taxon>Acetobacteraceae</taxon>
        <taxon>Gluconobacter</taxon>
    </lineage>
</organism>
<gene>
    <name evidence="1" type="ORF">A0123_01153</name>
</gene>
<proteinExistence type="predicted"/>
<dbReference type="EMBL" id="LUTU01000005">
    <property type="protein sequence ID" value="OAJ68447.1"/>
    <property type="molecule type" value="Genomic_DNA"/>
</dbReference>
<dbReference type="CDD" id="cd09021">
    <property type="entry name" value="Aldose_epim_Ec_YphB"/>
    <property type="match status" value="1"/>
</dbReference>
<dbReference type="InterPro" id="IPR014718">
    <property type="entry name" value="GH-type_carb-bd"/>
</dbReference>
<protein>
    <submittedName>
        <fullName evidence="1">Aldose epimerase</fullName>
    </submittedName>
</protein>
<accession>A0A1B6VN72</accession>
<dbReference type="GO" id="GO:0005975">
    <property type="term" value="P:carbohydrate metabolic process"/>
    <property type="evidence" value="ECO:0007669"/>
    <property type="project" value="InterPro"/>
</dbReference>
<dbReference type="PATRIC" id="fig|38307.3.peg.1190"/>
<name>A0A1B6VN72_9PROT</name>
<dbReference type="Proteomes" id="UP000077786">
    <property type="component" value="Unassembled WGS sequence"/>
</dbReference>
<dbReference type="InterPro" id="IPR008183">
    <property type="entry name" value="Aldose_1/G6P_1-epimerase"/>
</dbReference>
<evidence type="ECO:0000313" key="1">
    <source>
        <dbReference type="EMBL" id="OAJ68447.1"/>
    </source>
</evidence>
<dbReference type="InterPro" id="IPR011013">
    <property type="entry name" value="Gal_mutarotase_sf_dom"/>
</dbReference>
<dbReference type="Gene3D" id="2.70.98.10">
    <property type="match status" value="1"/>
</dbReference>
<dbReference type="GO" id="GO:0030246">
    <property type="term" value="F:carbohydrate binding"/>
    <property type="evidence" value="ECO:0007669"/>
    <property type="project" value="InterPro"/>
</dbReference>
<dbReference type="RefSeq" id="WP_064273977.1">
    <property type="nucleotide sequence ID" value="NZ_LUTU01000005.1"/>
</dbReference>
<dbReference type="GO" id="GO:0016853">
    <property type="term" value="F:isomerase activity"/>
    <property type="evidence" value="ECO:0007669"/>
    <property type="project" value="InterPro"/>
</dbReference>
<reference evidence="1 2" key="1">
    <citation type="submission" date="2016-03" db="EMBL/GenBank/DDBJ databases">
        <title>Draft genome sequence of Gluconobacter cerinus strain CECT 9110.</title>
        <authorList>
            <person name="Sainz F."/>
            <person name="Mas A."/>
            <person name="Torija M.J."/>
        </authorList>
    </citation>
    <scope>NUCLEOTIDE SEQUENCE [LARGE SCALE GENOMIC DNA]</scope>
    <source>
        <strain evidence="1 2">CECT 9110</strain>
    </source>
</reference>
<comment type="caution">
    <text evidence="1">The sequence shown here is derived from an EMBL/GenBank/DDBJ whole genome shotgun (WGS) entry which is preliminary data.</text>
</comment>
<dbReference type="SUPFAM" id="SSF74650">
    <property type="entry name" value="Galactose mutarotase-like"/>
    <property type="match status" value="1"/>
</dbReference>
<sequence>MIELSCGKSRLTILPETGGSVGLWQRDEKDIFLPTPNDALRALNGVAVGAYPLIPYSNRIANGRFSFGGQSYDLAPNMADHPHTIHGNAWEQAWTVAHQGASHAVLTLDHVPQENDQAWPFAYRAALSYQLTDAGLDVQIAIENRGEAEQPVGFGFHPFLAADENATLSFAAEKIWLTSPDGLPVQGAPCDGEWSFHTPKPAHDRFIDNCFAGFGGRVVLKRPDDGLAVTVEADPIFKHLVVFTSPDSPFVAVEPVTNMTDAINQTDVVASGLHLLKPKTRIGGRMRFRVQAL</sequence>
<dbReference type="AlphaFoldDB" id="A0A1B6VN72"/>
<dbReference type="OrthoDB" id="9796517at2"/>
<evidence type="ECO:0000313" key="2">
    <source>
        <dbReference type="Proteomes" id="UP000077786"/>
    </source>
</evidence>
<dbReference type="Pfam" id="PF01263">
    <property type="entry name" value="Aldose_epim"/>
    <property type="match status" value="1"/>
</dbReference>